<dbReference type="Proteomes" id="UP001165122">
    <property type="component" value="Unassembled WGS sequence"/>
</dbReference>
<keyword evidence="5" id="KW-1185">Reference proteome</keyword>
<keyword evidence="3" id="KW-0234">DNA repair</keyword>
<proteinExistence type="inferred from homology"/>
<dbReference type="GO" id="GO:0006302">
    <property type="term" value="P:double-strand break repair"/>
    <property type="evidence" value="ECO:0007669"/>
    <property type="project" value="UniProtKB-ARBA"/>
</dbReference>
<organism evidence="4 5">
    <name type="scientific">Triparma laevis f. longispina</name>
    <dbReference type="NCBI Taxonomy" id="1714387"/>
    <lineage>
        <taxon>Eukaryota</taxon>
        <taxon>Sar</taxon>
        <taxon>Stramenopiles</taxon>
        <taxon>Ochrophyta</taxon>
        <taxon>Bolidophyceae</taxon>
        <taxon>Parmales</taxon>
        <taxon>Triparmaceae</taxon>
        <taxon>Triparma</taxon>
    </lineage>
</organism>
<sequence length="98" mass="10899">MIKIQANLDTNPLKTDILLKPGFKGVKPCEYMSGYTVNAHMNEVFGFNGWNTEFFDEDKNILATPGHDSGNYHISVTVNCKVVLADGSFCARRAISRD</sequence>
<dbReference type="SUPFAM" id="SSF54768">
    <property type="entry name" value="dsRNA-binding domain-like"/>
    <property type="match status" value="1"/>
</dbReference>
<evidence type="ECO:0000313" key="5">
    <source>
        <dbReference type="Proteomes" id="UP001165122"/>
    </source>
</evidence>
<comment type="caution">
    <text evidence="4">The sequence shown here is derived from an EMBL/GenBank/DDBJ whole genome shotgun (WGS) entry which is preliminary data.</text>
</comment>
<dbReference type="GO" id="GO:0006310">
    <property type="term" value="P:DNA recombination"/>
    <property type="evidence" value="ECO:0007669"/>
    <property type="project" value="UniProtKB-ARBA"/>
</dbReference>
<dbReference type="Pfam" id="PF04098">
    <property type="entry name" value="Rad52_Rad22"/>
    <property type="match status" value="1"/>
</dbReference>
<keyword evidence="2" id="KW-0227">DNA damage</keyword>
<dbReference type="Gene3D" id="3.30.390.80">
    <property type="entry name" value="DNA repair protein Rad52/59/22"/>
    <property type="match status" value="1"/>
</dbReference>
<dbReference type="OrthoDB" id="206565at2759"/>
<dbReference type="EMBL" id="BRXW01000590">
    <property type="protein sequence ID" value="GMH68078.1"/>
    <property type="molecule type" value="Genomic_DNA"/>
</dbReference>
<name>A0A9W7AF60_9STRA</name>
<accession>A0A9W7AF60</accession>
<comment type="similarity">
    <text evidence="1">Belongs to the RAD52 family.</text>
</comment>
<dbReference type="InterPro" id="IPR041247">
    <property type="entry name" value="Rad52_fam"/>
</dbReference>
<reference evidence="5" key="1">
    <citation type="journal article" date="2023" name="Commun. Biol.">
        <title>Genome analysis of Parmales, the sister group of diatoms, reveals the evolutionary specialization of diatoms from phago-mixotrophs to photoautotrophs.</title>
        <authorList>
            <person name="Ban H."/>
            <person name="Sato S."/>
            <person name="Yoshikawa S."/>
            <person name="Yamada K."/>
            <person name="Nakamura Y."/>
            <person name="Ichinomiya M."/>
            <person name="Sato N."/>
            <person name="Blanc-Mathieu R."/>
            <person name="Endo H."/>
            <person name="Kuwata A."/>
            <person name="Ogata H."/>
        </authorList>
    </citation>
    <scope>NUCLEOTIDE SEQUENCE [LARGE SCALE GENOMIC DNA]</scope>
    <source>
        <strain evidence="5">NIES 3700</strain>
    </source>
</reference>
<protein>
    <submittedName>
        <fullName evidence="4">Uncharacterized protein</fullName>
    </submittedName>
</protein>
<evidence type="ECO:0000256" key="2">
    <source>
        <dbReference type="ARBA" id="ARBA00022763"/>
    </source>
</evidence>
<evidence type="ECO:0000313" key="4">
    <source>
        <dbReference type="EMBL" id="GMH68078.1"/>
    </source>
</evidence>
<gene>
    <name evidence="4" type="ORF">TrLO_g13699</name>
</gene>
<dbReference type="AlphaFoldDB" id="A0A9W7AF60"/>
<evidence type="ECO:0000256" key="3">
    <source>
        <dbReference type="ARBA" id="ARBA00023204"/>
    </source>
</evidence>
<dbReference type="InterPro" id="IPR042525">
    <property type="entry name" value="Rad52_Rad59_Rad22_sf"/>
</dbReference>
<evidence type="ECO:0000256" key="1">
    <source>
        <dbReference type="ARBA" id="ARBA00006638"/>
    </source>
</evidence>